<dbReference type="InterPro" id="IPR051428">
    <property type="entry name" value="Sphingo_Act-Surfact_Prot"/>
</dbReference>
<feature type="chain" id="PRO_5032628733" description="Saposin-like protein" evidence="7">
    <location>
        <begin position="17"/>
        <end position="1519"/>
    </location>
</feature>
<feature type="domain" description="Saposin B-type" evidence="8">
    <location>
        <begin position="176"/>
        <end position="255"/>
    </location>
</feature>
<evidence type="ECO:0000259" key="9">
    <source>
        <dbReference type="PROSITE" id="PS51110"/>
    </source>
</evidence>
<evidence type="ECO:0000256" key="5">
    <source>
        <dbReference type="ARBA" id="ARBA00023157"/>
    </source>
</evidence>
<keyword evidence="2" id="KW-0964">Secreted</keyword>
<feature type="domain" description="Saposin B-type" evidence="8">
    <location>
        <begin position="73"/>
        <end position="155"/>
    </location>
</feature>
<feature type="domain" description="Saposin B-type" evidence="8">
    <location>
        <begin position="277"/>
        <end position="357"/>
    </location>
</feature>
<dbReference type="PRINTS" id="PR01797">
    <property type="entry name" value="SAPOSIN"/>
</dbReference>
<dbReference type="GO" id="GO:0006665">
    <property type="term" value="P:sphingolipid metabolic process"/>
    <property type="evidence" value="ECO:0007669"/>
    <property type="project" value="InterPro"/>
</dbReference>
<keyword evidence="5" id="KW-1015">Disulfide bond</keyword>
<dbReference type="InterPro" id="IPR008373">
    <property type="entry name" value="Saposin"/>
</dbReference>
<evidence type="ECO:0000256" key="7">
    <source>
        <dbReference type="SAM" id="SignalP"/>
    </source>
</evidence>
<dbReference type="InterPro" id="IPR007856">
    <property type="entry name" value="SapB_1"/>
</dbReference>
<dbReference type="PROSITE" id="PS51110">
    <property type="entry name" value="SAP_A"/>
    <property type="match status" value="1"/>
</dbReference>
<feature type="domain" description="Saposin A-type" evidence="9">
    <location>
        <begin position="29"/>
        <end position="69"/>
    </location>
</feature>
<feature type="domain" description="Saposin B-type" evidence="8">
    <location>
        <begin position="1375"/>
        <end position="1454"/>
    </location>
</feature>
<dbReference type="SUPFAM" id="SSF47862">
    <property type="entry name" value="Saposin"/>
    <property type="match status" value="14"/>
</dbReference>
<feature type="domain" description="Saposin B-type" evidence="8">
    <location>
        <begin position="1045"/>
        <end position="1124"/>
    </location>
</feature>
<sequence length="1519" mass="173261">MKTLIFIALVCVLANGVFVPPRHYKKQVHLLGEKQCTYGPSYWCQNLTNAADCHATKHCIQTVWIHQNLPPDTTSICDTCKEMVKEARDQLESNDTMELIKQVFEGSCALLRLKPIVIECDKIADNYIPDLIETLASEMNPAAVCSVAGLCNNPRVHQLLTEAGEDLQGLTVSENTRNRCENCNTVMDIVVKKFNDLTQIEFMNDLLEFCGKFSSYSDACTNIVIKHFPDIYSFLKAKLNSNDVCLLSGECYTNFHKHEVEITPMSKIGYVHPEGKDDLPCDLCKQLVTHLREVLIANTTEMEFKQVLEGLCKQTRSFKDECLSFVKEYYDTLYNYLVKELNATAACDVIGICPNGKQLQHPIAPLLLEDTAQIAKRLHIESSVVPHEIKTLKDIRPNNMLYVGSPEQMQLPIDLLTPRHSVYNEQLCMFCQYFLHYCQVAISTPSVEADIKKVIDEACEKLPRSVNATCIEFIDTYEPALIAILAQEIDPSQSSDNCPFCLAIVTEIEDIVKGKTSKDEIKQALEKVCLSLPESLKVKCNDFIETYTDELVEMIIADFKPSEVCEYLKFCKDSTPPVKSNDEGEITNTNYGGDIETNSIYDNTIDGKPIEHVGDMSCVLCEYVMKEIDDQLKDKKTDDEIKNVVLGICKVMPKSVATECNNFIDQYGDAIIVLLQEALEPSQICAMIKFCPKSDQLQIVKEEVTKCGVCISTVDIIRTIMENPNVDRNIGHVFEKTCRGIPFSKKQSCESIIKENGVAITTLLATGRNSQHEPKRKLQHTVCYNLEKQLDGKCSKMNDFHFDQFKLLLTRFVRENVCSHLNNQEFIDSKKLKNYVNDENPLECFICKTIVKEVANEIKGDKTKEKVRNALQKVCKRTHIKKCTSFVNKYSDKLVDLIFQYASSEEVCLKLMVCDFEVSYYNIKLLQTLKYKTDNDLVANTPDPVECTLCKSVVKRVIFRVKNNKTKENIHHALHTVCKHRTNYKTCNDFVRKYSNKLLDLIMQYTDPQDICTKLAVCNFEILNYNEKYVESSSYQNQMSIHNNDSPDCALCKTVVKRVITEIKTNKTKETIERALHTVCKHVRNHKTCNGFVRKYSNKLVDLIMQYTDPQDICTKLAVCNLEILNYSEKYVEGSSYQNQMSIHSNESSLVYGKVDDLQNPMECFICKLVVKELAKTLKGDKNKQKIKEALLKICKHLRKLRKCSHFVNKYSDKLVDLIVRYGASSIICSKLMLCDYGEYNSDIDIESTEDYLIEDNDPPDCALCKTVVKRVITEIKTNKTKENIEHALHTVCKHVRNHKTCNGFVRKYSNKLVDLIMQYTDPQDICTRLAVCNYEILNYNEKYAESSSRQNQMSFYNNESPFVYGDDDDGDLQDPLECFICNLVTKALAKILEGNRNKEIIKEALLEVCKHLHTFGKCSEFVNKYSDKLVDLIANFGASPIICSKLMLCDYDEYNSDVAVESTEDNESTIGDDISCILCKNIVNTGQSKTETSNYRNEMDIDLYNRCQDALQKCIVFI</sequence>
<dbReference type="InterPro" id="IPR003119">
    <property type="entry name" value="SAP_A"/>
</dbReference>
<dbReference type="InterPro" id="IPR008138">
    <property type="entry name" value="SapB_2"/>
</dbReference>
<comment type="caution">
    <text evidence="10">The sequence shown here is derived from an EMBL/GenBank/DDBJ whole genome shotgun (WGS) entry which is preliminary data.</text>
</comment>
<dbReference type="EMBL" id="JAACXV010000148">
    <property type="protein sequence ID" value="KAF7282958.1"/>
    <property type="molecule type" value="Genomic_DNA"/>
</dbReference>
<evidence type="ECO:0000256" key="3">
    <source>
        <dbReference type="ARBA" id="ARBA00022729"/>
    </source>
</evidence>
<dbReference type="GO" id="GO:0005576">
    <property type="term" value="C:extracellular region"/>
    <property type="evidence" value="ECO:0007669"/>
    <property type="project" value="UniProtKB-SubCell"/>
</dbReference>
<feature type="domain" description="Saposin B-type" evidence="8">
    <location>
        <begin position="614"/>
        <end position="695"/>
    </location>
</feature>
<evidence type="ECO:0000256" key="2">
    <source>
        <dbReference type="ARBA" id="ARBA00022525"/>
    </source>
</evidence>
<evidence type="ECO:0000313" key="11">
    <source>
        <dbReference type="Proteomes" id="UP000625711"/>
    </source>
</evidence>
<feature type="signal peptide" evidence="7">
    <location>
        <begin position="1"/>
        <end position="16"/>
    </location>
</feature>
<keyword evidence="4" id="KW-0677">Repeat</keyword>
<evidence type="ECO:0000259" key="8">
    <source>
        <dbReference type="PROSITE" id="PS50015"/>
    </source>
</evidence>
<feature type="domain" description="Saposin B-type" evidence="8">
    <location>
        <begin position="1160"/>
        <end position="1239"/>
    </location>
</feature>
<keyword evidence="11" id="KW-1185">Reference proteome</keyword>
<dbReference type="Pfam" id="PF02199">
    <property type="entry name" value="SapA"/>
    <property type="match status" value="1"/>
</dbReference>
<accession>A0A834MGT1</accession>
<comment type="subcellular location">
    <subcellularLocation>
        <location evidence="1">Secreted</location>
    </subcellularLocation>
</comment>
<dbReference type="SMART" id="SM00741">
    <property type="entry name" value="SapB"/>
    <property type="match status" value="13"/>
</dbReference>
<dbReference type="PROSITE" id="PS50015">
    <property type="entry name" value="SAP_B"/>
    <property type="match status" value="13"/>
</dbReference>
<dbReference type="FunFam" id="1.10.225.10:FF:000002">
    <property type="entry name" value="prosaposin isoform X2"/>
    <property type="match status" value="2"/>
</dbReference>
<dbReference type="GO" id="GO:0005764">
    <property type="term" value="C:lysosome"/>
    <property type="evidence" value="ECO:0007669"/>
    <property type="project" value="InterPro"/>
</dbReference>
<keyword evidence="6" id="KW-0325">Glycoprotein</keyword>
<dbReference type="PANTHER" id="PTHR11480:SF3">
    <property type="entry name" value="BCDNA.GH08312"/>
    <property type="match status" value="1"/>
</dbReference>
<evidence type="ECO:0000256" key="6">
    <source>
        <dbReference type="ARBA" id="ARBA00023180"/>
    </source>
</evidence>
<dbReference type="OrthoDB" id="69496at2759"/>
<evidence type="ECO:0000256" key="4">
    <source>
        <dbReference type="ARBA" id="ARBA00022737"/>
    </source>
</evidence>
<dbReference type="SMART" id="SM00162">
    <property type="entry name" value="SAPA"/>
    <property type="match status" value="1"/>
</dbReference>
<proteinExistence type="predicted"/>
<feature type="domain" description="Saposin B-type" evidence="8">
    <location>
        <begin position="703"/>
        <end position="798"/>
    </location>
</feature>
<evidence type="ECO:0000313" key="10">
    <source>
        <dbReference type="EMBL" id="KAF7282958.1"/>
    </source>
</evidence>
<dbReference type="Pfam" id="PF05184">
    <property type="entry name" value="SapB_1"/>
    <property type="match status" value="10"/>
</dbReference>
<feature type="domain" description="Saposin B-type" evidence="8">
    <location>
        <begin position="943"/>
        <end position="1022"/>
    </location>
</feature>
<feature type="domain" description="Saposin B-type" evidence="8">
    <location>
        <begin position="494"/>
        <end position="575"/>
    </location>
</feature>
<dbReference type="PANTHER" id="PTHR11480">
    <property type="entry name" value="SAPOSIN-RELATED"/>
    <property type="match status" value="1"/>
</dbReference>
<dbReference type="GO" id="GO:0016020">
    <property type="term" value="C:membrane"/>
    <property type="evidence" value="ECO:0007669"/>
    <property type="project" value="GOC"/>
</dbReference>
<evidence type="ECO:0000256" key="1">
    <source>
        <dbReference type="ARBA" id="ARBA00004613"/>
    </source>
</evidence>
<gene>
    <name evidence="10" type="ORF">GWI33_001641</name>
</gene>
<feature type="domain" description="Saposin B-type" evidence="8">
    <location>
        <begin position="424"/>
        <end position="492"/>
    </location>
</feature>
<keyword evidence="3 7" id="KW-0732">Signal</keyword>
<evidence type="ECO:0008006" key="12">
    <source>
        <dbReference type="Google" id="ProtNLM"/>
    </source>
</evidence>
<feature type="domain" description="Saposin B-type" evidence="8">
    <location>
        <begin position="840"/>
        <end position="918"/>
    </location>
</feature>
<reference evidence="10" key="1">
    <citation type="submission" date="2020-08" db="EMBL/GenBank/DDBJ databases">
        <title>Genome sequencing and assembly of the red palm weevil Rhynchophorus ferrugineus.</title>
        <authorList>
            <person name="Dias G.B."/>
            <person name="Bergman C.M."/>
            <person name="Manee M."/>
        </authorList>
    </citation>
    <scope>NUCLEOTIDE SEQUENCE</scope>
    <source>
        <strain evidence="10">AA-2017</strain>
        <tissue evidence="10">Whole larva</tissue>
    </source>
</reference>
<feature type="domain" description="Saposin B-type" evidence="8">
    <location>
        <begin position="1258"/>
        <end position="1337"/>
    </location>
</feature>
<dbReference type="InterPro" id="IPR011001">
    <property type="entry name" value="Saposin-like"/>
</dbReference>
<dbReference type="Pfam" id="PF03489">
    <property type="entry name" value="SapB_2"/>
    <property type="match status" value="9"/>
</dbReference>
<dbReference type="InterPro" id="IPR008139">
    <property type="entry name" value="SaposinB_dom"/>
</dbReference>
<protein>
    <recommendedName>
        <fullName evidence="12">Saposin-like protein</fullName>
    </recommendedName>
</protein>
<dbReference type="Proteomes" id="UP000625711">
    <property type="component" value="Unassembled WGS sequence"/>
</dbReference>
<name>A0A834MGT1_RHYFE</name>
<dbReference type="Gene3D" id="1.10.225.10">
    <property type="entry name" value="Saposin-like"/>
    <property type="match status" value="13"/>
</dbReference>
<organism evidence="10 11">
    <name type="scientific">Rhynchophorus ferrugineus</name>
    <name type="common">Red palm weevil</name>
    <name type="synonym">Curculio ferrugineus</name>
    <dbReference type="NCBI Taxonomy" id="354439"/>
    <lineage>
        <taxon>Eukaryota</taxon>
        <taxon>Metazoa</taxon>
        <taxon>Ecdysozoa</taxon>
        <taxon>Arthropoda</taxon>
        <taxon>Hexapoda</taxon>
        <taxon>Insecta</taxon>
        <taxon>Pterygota</taxon>
        <taxon>Neoptera</taxon>
        <taxon>Endopterygota</taxon>
        <taxon>Coleoptera</taxon>
        <taxon>Polyphaga</taxon>
        <taxon>Cucujiformia</taxon>
        <taxon>Curculionidae</taxon>
        <taxon>Dryophthorinae</taxon>
        <taxon>Rhynchophorus</taxon>
    </lineage>
</organism>